<sequence>MSARKGKQAAGKTRLARIIEQHEQAAGRVQR</sequence>
<evidence type="ECO:0000313" key="3">
    <source>
        <dbReference type="Proteomes" id="UP000638648"/>
    </source>
</evidence>
<keyword evidence="3" id="KW-1185">Reference proteome</keyword>
<proteinExistence type="predicted"/>
<protein>
    <submittedName>
        <fullName evidence="2">Uncharacterized protein</fullName>
    </submittedName>
</protein>
<reference evidence="2" key="1">
    <citation type="submission" date="2020-10" db="EMBL/GenBank/DDBJ databases">
        <title>Sequencing the genomes of 1000 actinobacteria strains.</title>
        <authorList>
            <person name="Klenk H.-P."/>
        </authorList>
    </citation>
    <scope>NUCLEOTIDE SEQUENCE</scope>
    <source>
        <strain evidence="2">DSM 45354</strain>
    </source>
</reference>
<organism evidence="2 3">
    <name type="scientific">Actinopolymorpha pittospori</name>
    <dbReference type="NCBI Taxonomy" id="648752"/>
    <lineage>
        <taxon>Bacteria</taxon>
        <taxon>Bacillati</taxon>
        <taxon>Actinomycetota</taxon>
        <taxon>Actinomycetes</taxon>
        <taxon>Propionibacteriales</taxon>
        <taxon>Actinopolymorphaceae</taxon>
        <taxon>Actinopolymorpha</taxon>
    </lineage>
</organism>
<name>A0A927REE9_9ACTN</name>
<dbReference type="AlphaFoldDB" id="A0A927REE9"/>
<gene>
    <name evidence="2" type="ORF">HEB94_005968</name>
</gene>
<evidence type="ECO:0000313" key="2">
    <source>
        <dbReference type="EMBL" id="MBE1609120.1"/>
    </source>
</evidence>
<feature type="region of interest" description="Disordered" evidence="1">
    <location>
        <begin position="1"/>
        <end position="31"/>
    </location>
</feature>
<dbReference type="EMBL" id="JADBEM010000001">
    <property type="protein sequence ID" value="MBE1609120.1"/>
    <property type="molecule type" value="Genomic_DNA"/>
</dbReference>
<dbReference type="Proteomes" id="UP000638648">
    <property type="component" value="Unassembled WGS sequence"/>
</dbReference>
<evidence type="ECO:0000256" key="1">
    <source>
        <dbReference type="SAM" id="MobiDB-lite"/>
    </source>
</evidence>
<accession>A0A927REE9</accession>
<comment type="caution">
    <text evidence="2">The sequence shown here is derived from an EMBL/GenBank/DDBJ whole genome shotgun (WGS) entry which is preliminary data.</text>
</comment>